<feature type="transmembrane region" description="Helical" evidence="1">
    <location>
        <begin position="6"/>
        <end position="21"/>
    </location>
</feature>
<sequence>MIYQVIVGLIIPWMVGTYLCFKKPKFMLMIVPIGISTAFLINDWGFNYFWRLKHSYKNLSLASVPYNIGLFPILGCLFISSIHYTKLNTFLSLILFTIFTTLIEFWALKEGEIIYRNGWNIGFTAISYFIGYLVVFIYYKLLRKYKIL</sequence>
<evidence type="ECO:0000313" key="2">
    <source>
        <dbReference type="EMBL" id="KSU84438.1"/>
    </source>
</evidence>
<name>A0A0V8JB86_9BACL</name>
<evidence type="ECO:0000313" key="3">
    <source>
        <dbReference type="Proteomes" id="UP000054099"/>
    </source>
</evidence>
<protein>
    <submittedName>
        <fullName evidence="2">Uncharacterized protein</fullName>
    </submittedName>
</protein>
<reference evidence="2 3" key="1">
    <citation type="journal article" date="2014" name="Antonie Van Leeuwenhoek">
        <title>Fictibacillus enclensis sp. nov., isolated from marine sediment.</title>
        <authorList>
            <person name="Dastager S.G."/>
            <person name="Mawlankar R."/>
            <person name="Srinivasan K."/>
            <person name="Tang S.K."/>
            <person name="Lee J.C."/>
            <person name="Ramana V.V."/>
            <person name="Shouche Y.S."/>
        </authorList>
    </citation>
    <scope>NUCLEOTIDE SEQUENCE [LARGE SCALE GENOMIC DNA]</scope>
    <source>
        <strain evidence="2 3">NIO-1003</strain>
    </source>
</reference>
<dbReference type="Proteomes" id="UP000054099">
    <property type="component" value="Unassembled WGS sequence"/>
</dbReference>
<evidence type="ECO:0000256" key="1">
    <source>
        <dbReference type="SAM" id="Phobius"/>
    </source>
</evidence>
<proteinExistence type="predicted"/>
<accession>A0A0V8JB86</accession>
<feature type="transmembrane region" description="Helical" evidence="1">
    <location>
        <begin position="89"/>
        <end position="107"/>
    </location>
</feature>
<gene>
    <name evidence="2" type="ORF">AS030_02475</name>
</gene>
<dbReference type="RefSeq" id="WP_061968003.1">
    <property type="nucleotide sequence ID" value="NZ_FMAV01000001.1"/>
</dbReference>
<dbReference type="InterPro" id="IPR048147">
    <property type="entry name" value="CBO0543-like"/>
</dbReference>
<feature type="transmembrane region" description="Helical" evidence="1">
    <location>
        <begin position="64"/>
        <end position="82"/>
    </location>
</feature>
<keyword evidence="1" id="KW-0472">Membrane</keyword>
<keyword evidence="1" id="KW-1133">Transmembrane helix</keyword>
<feature type="transmembrane region" description="Helical" evidence="1">
    <location>
        <begin position="119"/>
        <end position="139"/>
    </location>
</feature>
<dbReference type="NCBIfam" id="NF041644">
    <property type="entry name" value="CBO0543_fam"/>
    <property type="match status" value="1"/>
</dbReference>
<feature type="transmembrane region" description="Helical" evidence="1">
    <location>
        <begin position="26"/>
        <end position="44"/>
    </location>
</feature>
<keyword evidence="1" id="KW-0812">Transmembrane</keyword>
<comment type="caution">
    <text evidence="2">The sequence shown here is derived from an EMBL/GenBank/DDBJ whole genome shotgun (WGS) entry which is preliminary data.</text>
</comment>
<dbReference type="AlphaFoldDB" id="A0A0V8JB86"/>
<keyword evidence="3" id="KW-1185">Reference proteome</keyword>
<dbReference type="EMBL" id="LNQN01000001">
    <property type="protein sequence ID" value="KSU84438.1"/>
    <property type="molecule type" value="Genomic_DNA"/>
</dbReference>
<organism evidence="2 3">
    <name type="scientific">Fictibacillus enclensis</name>
    <dbReference type="NCBI Taxonomy" id="1017270"/>
    <lineage>
        <taxon>Bacteria</taxon>
        <taxon>Bacillati</taxon>
        <taxon>Bacillota</taxon>
        <taxon>Bacilli</taxon>
        <taxon>Bacillales</taxon>
        <taxon>Fictibacillaceae</taxon>
        <taxon>Fictibacillus</taxon>
    </lineage>
</organism>